<dbReference type="Pfam" id="PF02687">
    <property type="entry name" value="FtsX"/>
    <property type="match status" value="1"/>
</dbReference>
<feature type="transmembrane region" description="Helical" evidence="7">
    <location>
        <begin position="21"/>
        <end position="42"/>
    </location>
</feature>
<evidence type="ECO:0000259" key="9">
    <source>
        <dbReference type="Pfam" id="PF12704"/>
    </source>
</evidence>
<dbReference type="Pfam" id="PF12704">
    <property type="entry name" value="MacB_PCD"/>
    <property type="match status" value="1"/>
</dbReference>
<name>A0ABX0UHD6_9BACT</name>
<evidence type="ECO:0000256" key="6">
    <source>
        <dbReference type="ARBA" id="ARBA00038076"/>
    </source>
</evidence>
<feature type="domain" description="MacB-like periplasmic core" evidence="9">
    <location>
        <begin position="21"/>
        <end position="240"/>
    </location>
</feature>
<keyword evidence="2" id="KW-1003">Cell membrane</keyword>
<proteinExistence type="inferred from homology"/>
<dbReference type="InterPro" id="IPR025857">
    <property type="entry name" value="MacB_PCD"/>
</dbReference>
<evidence type="ECO:0000313" key="10">
    <source>
        <dbReference type="EMBL" id="NIJ52426.1"/>
    </source>
</evidence>
<evidence type="ECO:0000256" key="2">
    <source>
        <dbReference type="ARBA" id="ARBA00022475"/>
    </source>
</evidence>
<dbReference type="PANTHER" id="PTHR30572:SF4">
    <property type="entry name" value="ABC TRANSPORTER PERMEASE YTRF"/>
    <property type="match status" value="1"/>
</dbReference>
<sequence length="414" mass="44993">MNIRENIDEGLRSIQSNLLRTVLTALIIAIGITSLVGILTAIEGIQSSVNSSFADLGANTFTVRNPVDDDFFDQGRRQKKYPPINYRQAHTFAEKFKSSYPATASLSAGISGAVQVNYLSAKTNPNSSVIGSDDNYLLINGYKIDQGRNIDKNDLENSLNVAVLGQEIARKLFVRIDPINKEITFMGSRYRVVGVLQKKGSMGGNNDSDRIILIPLENGRGLAANRSLTYNITASPTNATDGDFIVEEARGIMRRIRGDELGKPDSFEIDRADAMAKDFEEVSGYLRIGGFGIGIITLLGASIALMNIMLVSVTERTREIGIRKSLGATPRVIRFQFLIEAIVVCIIGGIVGLILGILIGNGISKLISTESSFVVPWLWMAMGIAVCIIVGVISGIYPAIKASRLDPIEALRYE</sequence>
<dbReference type="InterPro" id="IPR003838">
    <property type="entry name" value="ABC3_permease_C"/>
</dbReference>
<evidence type="ECO:0000313" key="11">
    <source>
        <dbReference type="Proteomes" id="UP001179181"/>
    </source>
</evidence>
<evidence type="ECO:0000256" key="5">
    <source>
        <dbReference type="ARBA" id="ARBA00023136"/>
    </source>
</evidence>
<keyword evidence="11" id="KW-1185">Reference proteome</keyword>
<keyword evidence="3 7" id="KW-0812">Transmembrane</keyword>
<evidence type="ECO:0000256" key="3">
    <source>
        <dbReference type="ARBA" id="ARBA00022692"/>
    </source>
</evidence>
<comment type="subcellular location">
    <subcellularLocation>
        <location evidence="1">Cell membrane</location>
        <topology evidence="1">Multi-pass membrane protein</topology>
    </subcellularLocation>
</comment>
<evidence type="ECO:0000256" key="4">
    <source>
        <dbReference type="ARBA" id="ARBA00022989"/>
    </source>
</evidence>
<protein>
    <submittedName>
        <fullName evidence="10">ABC transport system permease protein</fullName>
    </submittedName>
</protein>
<feature type="transmembrane region" description="Helical" evidence="7">
    <location>
        <begin position="291"/>
        <end position="314"/>
    </location>
</feature>
<feature type="domain" description="ABC3 transporter permease C-terminal" evidence="8">
    <location>
        <begin position="293"/>
        <end position="407"/>
    </location>
</feature>
<evidence type="ECO:0000256" key="7">
    <source>
        <dbReference type="SAM" id="Phobius"/>
    </source>
</evidence>
<reference evidence="10 11" key="1">
    <citation type="submission" date="2020-03" db="EMBL/GenBank/DDBJ databases">
        <title>Genomic Encyclopedia of Type Strains, Phase IV (KMG-IV): sequencing the most valuable type-strain genomes for metagenomic binning, comparative biology and taxonomic classification.</title>
        <authorList>
            <person name="Goeker M."/>
        </authorList>
    </citation>
    <scope>NUCLEOTIDE SEQUENCE [LARGE SCALE GENOMIC DNA]</scope>
    <source>
        <strain evidence="10 11">DSM 102865</strain>
    </source>
</reference>
<dbReference type="EMBL" id="JAASQJ010000002">
    <property type="protein sequence ID" value="NIJ52426.1"/>
    <property type="molecule type" value="Genomic_DNA"/>
</dbReference>
<comment type="similarity">
    <text evidence="6">Belongs to the ABC-4 integral membrane protein family.</text>
</comment>
<organism evidence="10 11">
    <name type="scientific">Dyadobacter arcticus</name>
    <dbReference type="NCBI Taxonomy" id="1078754"/>
    <lineage>
        <taxon>Bacteria</taxon>
        <taxon>Pseudomonadati</taxon>
        <taxon>Bacteroidota</taxon>
        <taxon>Cytophagia</taxon>
        <taxon>Cytophagales</taxon>
        <taxon>Spirosomataceae</taxon>
        <taxon>Dyadobacter</taxon>
    </lineage>
</organism>
<evidence type="ECO:0000259" key="8">
    <source>
        <dbReference type="Pfam" id="PF02687"/>
    </source>
</evidence>
<feature type="transmembrane region" description="Helical" evidence="7">
    <location>
        <begin position="335"/>
        <end position="359"/>
    </location>
</feature>
<keyword evidence="5 7" id="KW-0472">Membrane</keyword>
<gene>
    <name evidence="10" type="ORF">FHS68_001596</name>
</gene>
<accession>A0ABX0UHD6</accession>
<feature type="transmembrane region" description="Helical" evidence="7">
    <location>
        <begin position="379"/>
        <end position="400"/>
    </location>
</feature>
<evidence type="ECO:0000256" key="1">
    <source>
        <dbReference type="ARBA" id="ARBA00004651"/>
    </source>
</evidence>
<dbReference type="Proteomes" id="UP001179181">
    <property type="component" value="Unassembled WGS sequence"/>
</dbReference>
<keyword evidence="4 7" id="KW-1133">Transmembrane helix</keyword>
<dbReference type="InterPro" id="IPR050250">
    <property type="entry name" value="Macrolide_Exporter_MacB"/>
</dbReference>
<dbReference type="PANTHER" id="PTHR30572">
    <property type="entry name" value="MEMBRANE COMPONENT OF TRANSPORTER-RELATED"/>
    <property type="match status" value="1"/>
</dbReference>
<dbReference type="RefSeq" id="WP_167268887.1">
    <property type="nucleotide sequence ID" value="NZ_JAASQJ010000002.1"/>
</dbReference>
<comment type="caution">
    <text evidence="10">The sequence shown here is derived from an EMBL/GenBank/DDBJ whole genome shotgun (WGS) entry which is preliminary data.</text>
</comment>